<proteinExistence type="predicted"/>
<protein>
    <submittedName>
        <fullName evidence="1">Uncharacterized protein</fullName>
    </submittedName>
</protein>
<sequence length="51" mass="5131">MLLGNLALATYAAPLVLLACVSTAAVPGVRRLGWPVDTPEGKLVRVTAGGA</sequence>
<evidence type="ECO:0000313" key="2">
    <source>
        <dbReference type="Proteomes" id="UP000199696"/>
    </source>
</evidence>
<reference evidence="2" key="1">
    <citation type="submission" date="2016-06" db="EMBL/GenBank/DDBJ databases">
        <authorList>
            <person name="Varghese N."/>
            <person name="Submissions Spin"/>
        </authorList>
    </citation>
    <scope>NUCLEOTIDE SEQUENCE [LARGE SCALE GENOMIC DNA]</scope>
    <source>
        <strain evidence="2">DSM 44814</strain>
    </source>
</reference>
<dbReference type="EMBL" id="FMHY01000002">
    <property type="protein sequence ID" value="SCL55382.1"/>
    <property type="molecule type" value="Genomic_DNA"/>
</dbReference>
<name>A0A1C6UN19_9ACTN</name>
<gene>
    <name evidence="1" type="ORF">GA0070604_3190</name>
</gene>
<dbReference type="AlphaFoldDB" id="A0A1C6UN19"/>
<organism evidence="1 2">
    <name type="scientific">Micromonospora eburnea</name>
    <dbReference type="NCBI Taxonomy" id="227316"/>
    <lineage>
        <taxon>Bacteria</taxon>
        <taxon>Bacillati</taxon>
        <taxon>Actinomycetota</taxon>
        <taxon>Actinomycetes</taxon>
        <taxon>Micromonosporales</taxon>
        <taxon>Micromonosporaceae</taxon>
        <taxon>Micromonospora</taxon>
    </lineage>
</organism>
<keyword evidence="2" id="KW-1185">Reference proteome</keyword>
<accession>A0A1C6UN19</accession>
<dbReference type="Proteomes" id="UP000199696">
    <property type="component" value="Unassembled WGS sequence"/>
</dbReference>
<evidence type="ECO:0000313" key="1">
    <source>
        <dbReference type="EMBL" id="SCL55382.1"/>
    </source>
</evidence>
<dbReference type="RefSeq" id="WP_167363485.1">
    <property type="nucleotide sequence ID" value="NZ_FMHY01000002.1"/>
</dbReference>